<sequence length="488" mass="54011">MNKIYFVTGSQDLYGEETLRQAAKDSAVISGFLNEKLSDIAEVVFMPVVKTACEAEDICVQASSDKDCIGVIMWMHTFSPAKMWIRALKALKKPMLHLHTQFNEKLPYDSIDMDFMNLNQSAHGDREFGFICTRLGIKREVVVGYYRHEDVTEKIRRFAYAASAVAFSRTLRVAMLGNNMRDVAVTDGDRVESEIRFGWNVNYYGIGDVADIADSVTDSEIESKMSEYAEKYTMATDNLAAVREQAKYETALDKFIAREKINAFTDTFQDLHGLNQLPGIAAQNLMAKGIGFGPEGDYKTAALGAVLFKMSEGRKGSTGFMEDYTYDLTSGEELELAAHMLEVSPVFAANKPEIQVHPLGIGGKSDPARLVFDGIDGDGIAVSMIDLGDRFRLVCAEITLVKQPAPMPHLPVARLMWKLKPDFATGAAAWIYAGGAHHAVVSTALTAEDIRLFAKMTNTELVIIDDKTDINSFERQLELLDATAALKR</sequence>
<dbReference type="Pfam" id="PF24856">
    <property type="entry name" value="AraA_central"/>
    <property type="match status" value="1"/>
</dbReference>
<reference evidence="9 10" key="1">
    <citation type="submission" date="2010-03" db="EMBL/GenBank/DDBJ databases">
        <title>The genome sequence of Eubacterium siraeum V10Sc8a.</title>
        <authorList>
            <consortium name="metaHIT consortium -- http://www.metahit.eu/"/>
            <person name="Pajon A."/>
            <person name="Turner K."/>
            <person name="Parkhill J."/>
            <person name="Duncan S."/>
            <person name="Flint H."/>
        </authorList>
    </citation>
    <scope>NUCLEOTIDE SEQUENCE [LARGE SCALE GENOMIC DNA]</scope>
    <source>
        <strain evidence="9 10">V10Sc8a</strain>
    </source>
</reference>
<dbReference type="GO" id="GO:0008733">
    <property type="term" value="F:L-arabinose isomerase activity"/>
    <property type="evidence" value="ECO:0007669"/>
    <property type="project" value="UniProtKB-EC"/>
</dbReference>
<proteinExistence type="predicted"/>
<dbReference type="GO" id="GO:0005829">
    <property type="term" value="C:cytosol"/>
    <property type="evidence" value="ECO:0007669"/>
    <property type="project" value="TreeGrafter"/>
</dbReference>
<evidence type="ECO:0000259" key="7">
    <source>
        <dbReference type="Pfam" id="PF11762"/>
    </source>
</evidence>
<evidence type="ECO:0000256" key="1">
    <source>
        <dbReference type="ARBA" id="ARBA00022723"/>
    </source>
</evidence>
<keyword evidence="5" id="KW-0119">Carbohydrate metabolism</keyword>
<evidence type="ECO:0000256" key="3">
    <source>
        <dbReference type="ARBA" id="ARBA00023211"/>
    </source>
</evidence>
<dbReference type="Gene3D" id="3.40.50.10940">
    <property type="match status" value="1"/>
</dbReference>
<dbReference type="EMBL" id="FP929059">
    <property type="protein sequence ID" value="CBL35171.1"/>
    <property type="molecule type" value="Genomic_DNA"/>
</dbReference>
<dbReference type="InterPro" id="IPR004216">
    <property type="entry name" value="Fuc/Ara_isomerase_C"/>
</dbReference>
<reference evidence="9 10" key="2">
    <citation type="submission" date="2010-03" db="EMBL/GenBank/DDBJ databases">
        <authorList>
            <person name="Pajon A."/>
        </authorList>
    </citation>
    <scope>NUCLEOTIDE SEQUENCE [LARGE SCALE GENOMIC DNA]</scope>
    <source>
        <strain evidence="9 10">V10Sc8a</strain>
    </source>
</reference>
<keyword evidence="3" id="KW-0464">Manganese</keyword>
<dbReference type="BioCyc" id="ESIR717961:G136L-1956-MONOMER"/>
<evidence type="ECO:0000259" key="6">
    <source>
        <dbReference type="Pfam" id="PF02610"/>
    </source>
</evidence>
<gene>
    <name evidence="9" type="ORF">ES1_23430</name>
</gene>
<dbReference type="GO" id="GO:0046872">
    <property type="term" value="F:metal ion binding"/>
    <property type="evidence" value="ECO:0007669"/>
    <property type="project" value="UniProtKB-KW"/>
</dbReference>
<feature type="domain" description="L-arabinose isomerase C-terminal" evidence="7">
    <location>
        <begin position="318"/>
        <end position="460"/>
    </location>
</feature>
<protein>
    <submittedName>
        <fullName evidence="9">L-arabinose isomerase</fullName>
        <ecNumber evidence="9">5.3.1.4</ecNumber>
    </submittedName>
</protein>
<evidence type="ECO:0000259" key="8">
    <source>
        <dbReference type="Pfam" id="PF24856"/>
    </source>
</evidence>
<dbReference type="SUPFAM" id="SSF50443">
    <property type="entry name" value="FucI/AraA C-terminal domain-like"/>
    <property type="match status" value="1"/>
</dbReference>
<evidence type="ECO:0000256" key="5">
    <source>
        <dbReference type="ARBA" id="ARBA00023277"/>
    </source>
</evidence>
<evidence type="ECO:0000256" key="4">
    <source>
        <dbReference type="ARBA" id="ARBA00023235"/>
    </source>
</evidence>
<dbReference type="SUPFAM" id="SSF53743">
    <property type="entry name" value="FucI/AraA N-terminal and middle domains"/>
    <property type="match status" value="1"/>
</dbReference>
<evidence type="ECO:0000313" key="9">
    <source>
        <dbReference type="EMBL" id="CBL35171.1"/>
    </source>
</evidence>
<dbReference type="InterPro" id="IPR038583">
    <property type="entry name" value="AraA_N_sf"/>
</dbReference>
<dbReference type="NCBIfam" id="NF002795">
    <property type="entry name" value="PRK02929.1"/>
    <property type="match status" value="1"/>
</dbReference>
<dbReference type="PIRSF" id="PIRSF001478">
    <property type="entry name" value="L-ara_isomerase"/>
    <property type="match status" value="1"/>
</dbReference>
<keyword evidence="2" id="KW-0054">Arabinose catabolism</keyword>
<evidence type="ECO:0000256" key="2">
    <source>
        <dbReference type="ARBA" id="ARBA00022935"/>
    </source>
</evidence>
<dbReference type="Pfam" id="PF11762">
    <property type="entry name" value="Arabinose_Iso_C"/>
    <property type="match status" value="1"/>
</dbReference>
<accession>D4MN38</accession>
<dbReference type="PANTHER" id="PTHR38464">
    <property type="entry name" value="L-ARABINOSE ISOMERASE"/>
    <property type="match status" value="1"/>
</dbReference>
<dbReference type="Proteomes" id="UP000007050">
    <property type="component" value="Chromosome"/>
</dbReference>
<dbReference type="InterPro" id="IPR003762">
    <property type="entry name" value="Lara_isomerase"/>
</dbReference>
<dbReference type="InterPro" id="IPR009015">
    <property type="entry name" value="Fucose_isomerase_N/cen_sf"/>
</dbReference>
<dbReference type="PANTHER" id="PTHR38464:SF1">
    <property type="entry name" value="L-ARABINOSE ISOMERASE"/>
    <property type="match status" value="1"/>
</dbReference>
<dbReference type="GO" id="GO:0019569">
    <property type="term" value="P:L-arabinose catabolic process to D-xylulose 5-phosphate"/>
    <property type="evidence" value="ECO:0007669"/>
    <property type="project" value="TreeGrafter"/>
</dbReference>
<dbReference type="AlphaFoldDB" id="D4MN38"/>
<keyword evidence="1" id="KW-0479">Metal-binding</keyword>
<keyword evidence="4 9" id="KW-0413">Isomerase</keyword>
<name>D4MN38_9FIRM</name>
<feature type="domain" description="L-arabinose isomerase central" evidence="8">
    <location>
        <begin position="172"/>
        <end position="313"/>
    </location>
</feature>
<evidence type="ECO:0000313" key="10">
    <source>
        <dbReference type="Proteomes" id="UP000007050"/>
    </source>
</evidence>
<dbReference type="PATRIC" id="fig|717961.3.peg.2476"/>
<dbReference type="InterPro" id="IPR024664">
    <property type="entry name" value="Ara_Isoase_C"/>
</dbReference>
<dbReference type="InterPro" id="IPR055389">
    <property type="entry name" value="AraA_N"/>
</dbReference>
<dbReference type="InterPro" id="IPR055390">
    <property type="entry name" value="AraA_central"/>
</dbReference>
<feature type="domain" description="L-arabinose isomerase N-terminal" evidence="6">
    <location>
        <begin position="3"/>
        <end position="166"/>
    </location>
</feature>
<dbReference type="KEGG" id="esr:ES1_23430"/>
<organism evidence="9 10">
    <name type="scientific">[Eubacterium] siraeum V10Sc8a</name>
    <dbReference type="NCBI Taxonomy" id="717961"/>
    <lineage>
        <taxon>Bacteria</taxon>
        <taxon>Bacillati</taxon>
        <taxon>Bacillota</taxon>
        <taxon>Clostridia</taxon>
        <taxon>Eubacteriales</taxon>
        <taxon>Oscillospiraceae</taxon>
        <taxon>Oscillospiraceae incertae sedis</taxon>
    </lineage>
</organism>
<dbReference type="Pfam" id="PF02610">
    <property type="entry name" value="AraA_N"/>
    <property type="match status" value="1"/>
</dbReference>
<dbReference type="EC" id="5.3.1.4" evidence="9"/>
<dbReference type="HOGENOM" id="CLU_045663_0_0_9"/>